<dbReference type="EMBL" id="CM037151">
    <property type="protein sequence ID" value="KAH7844963.1"/>
    <property type="molecule type" value="Genomic_DNA"/>
</dbReference>
<proteinExistence type="predicted"/>
<organism evidence="1 2">
    <name type="scientific">Vaccinium darrowii</name>
    <dbReference type="NCBI Taxonomy" id="229202"/>
    <lineage>
        <taxon>Eukaryota</taxon>
        <taxon>Viridiplantae</taxon>
        <taxon>Streptophyta</taxon>
        <taxon>Embryophyta</taxon>
        <taxon>Tracheophyta</taxon>
        <taxon>Spermatophyta</taxon>
        <taxon>Magnoliopsida</taxon>
        <taxon>eudicotyledons</taxon>
        <taxon>Gunneridae</taxon>
        <taxon>Pentapetalae</taxon>
        <taxon>asterids</taxon>
        <taxon>Ericales</taxon>
        <taxon>Ericaceae</taxon>
        <taxon>Vaccinioideae</taxon>
        <taxon>Vaccinieae</taxon>
        <taxon>Vaccinium</taxon>
    </lineage>
</organism>
<gene>
    <name evidence="1" type="ORF">Vadar_033735</name>
</gene>
<protein>
    <submittedName>
        <fullName evidence="1">Uncharacterized protein</fullName>
    </submittedName>
</protein>
<evidence type="ECO:0000313" key="2">
    <source>
        <dbReference type="Proteomes" id="UP000828048"/>
    </source>
</evidence>
<name>A0ACB7XV82_9ERIC</name>
<comment type="caution">
    <text evidence="1">The sequence shown here is derived from an EMBL/GenBank/DDBJ whole genome shotgun (WGS) entry which is preliminary data.</text>
</comment>
<evidence type="ECO:0000313" key="1">
    <source>
        <dbReference type="EMBL" id="KAH7844963.1"/>
    </source>
</evidence>
<sequence>MWTSISNIDLRDYKEDTSFLDFVDRVLFLHDASDIKSLRLQSAVDVNSSRVNSWISASIRHNIEELNLTLKWKTQPVLPCCLFTCQSLVVLKLSMEWPLKVPSLIQFSNLKTLELSEVTFSDDNSTQYLFSSCPVLQELALVNCGWENLKTITIFIPTLKRLTIDGIQDPEGVLSCVTEVYAPNLIHLDCTYCMRVDFRIYGLSSVVEASICINEPIPDRVVIPRVLRLLNGIFNVKKLSIATATLEYLTVFKSLLGLLPTFYNMTHLVLDGQIYDDSFRVLIDLLEKSPNLESLTLEQINEYFDEADWMWGRVPSCFTSSLKTVHMDFFVKGAEETRLVRFLLEHATVLERFTFHSLSGELKSRKVLRRLNKLPRGSKGCVIVDLLPI</sequence>
<reference evidence="1 2" key="1">
    <citation type="journal article" date="2021" name="Hortic Res">
        <title>High-quality reference genome and annotation aids understanding of berry development for evergreen blueberry (Vaccinium darrowii).</title>
        <authorList>
            <person name="Yu J."/>
            <person name="Hulse-Kemp A.M."/>
            <person name="Babiker E."/>
            <person name="Staton M."/>
        </authorList>
    </citation>
    <scope>NUCLEOTIDE SEQUENCE [LARGE SCALE GENOMIC DNA]</scope>
    <source>
        <strain evidence="2">cv. NJ 8807/NJ 8810</strain>
        <tissue evidence="1">Young leaf</tissue>
    </source>
</reference>
<dbReference type="Proteomes" id="UP000828048">
    <property type="component" value="Chromosome 1"/>
</dbReference>
<accession>A0ACB7XV82</accession>
<keyword evidence="2" id="KW-1185">Reference proteome</keyword>